<comment type="caution">
    <text evidence="2">The sequence shown here is derived from an EMBL/GenBank/DDBJ whole genome shotgun (WGS) entry which is preliminary data.</text>
</comment>
<feature type="transmembrane region" description="Helical" evidence="1">
    <location>
        <begin position="12"/>
        <end position="29"/>
    </location>
</feature>
<gene>
    <name evidence="2" type="ORF">IAC42_02555</name>
</gene>
<name>A0A9D9ECD5_9SPIR</name>
<keyword evidence="1" id="KW-1133">Transmembrane helix</keyword>
<dbReference type="EMBL" id="JADIMU010000016">
    <property type="protein sequence ID" value="MBO8442629.1"/>
    <property type="molecule type" value="Genomic_DNA"/>
</dbReference>
<accession>A0A9D9ECD5</accession>
<keyword evidence="1" id="KW-0472">Membrane</keyword>
<protein>
    <submittedName>
        <fullName evidence="2">Uncharacterized protein</fullName>
    </submittedName>
</protein>
<reference evidence="2" key="1">
    <citation type="submission" date="2020-10" db="EMBL/GenBank/DDBJ databases">
        <authorList>
            <person name="Gilroy R."/>
        </authorList>
    </citation>
    <scope>NUCLEOTIDE SEQUENCE</scope>
    <source>
        <strain evidence="2">11167</strain>
    </source>
</reference>
<proteinExistence type="predicted"/>
<evidence type="ECO:0000313" key="2">
    <source>
        <dbReference type="EMBL" id="MBO8442629.1"/>
    </source>
</evidence>
<keyword evidence="1" id="KW-0812">Transmembrane</keyword>
<sequence length="141" mass="16171">MDFTSDQITQIIIAAISGSSVITVFFGYLKSRMTAKRISADETAKQISVLSQKVSELTDNIHDYHTYHSYVEENTKYIIEGLVLALQSEQIIFQALRTHKINGESEEMDRRINLFLLGQARHSLHSFDNTASIYNKQEERQ</sequence>
<dbReference type="AlphaFoldDB" id="A0A9D9ECD5"/>
<organism evidence="2 3">
    <name type="scientific">Candidatus Aphodenecus pullistercoris</name>
    <dbReference type="NCBI Taxonomy" id="2840669"/>
    <lineage>
        <taxon>Bacteria</taxon>
        <taxon>Pseudomonadati</taxon>
        <taxon>Spirochaetota</taxon>
        <taxon>Spirochaetia</taxon>
        <taxon>Spirochaetales</taxon>
        <taxon>Candidatus Aphodenecus</taxon>
    </lineage>
</organism>
<reference evidence="2" key="2">
    <citation type="journal article" date="2021" name="PeerJ">
        <title>Extensive microbial diversity within the chicken gut microbiome revealed by metagenomics and culture.</title>
        <authorList>
            <person name="Gilroy R."/>
            <person name="Ravi A."/>
            <person name="Getino M."/>
            <person name="Pursley I."/>
            <person name="Horton D.L."/>
            <person name="Alikhan N.F."/>
            <person name="Baker D."/>
            <person name="Gharbi K."/>
            <person name="Hall N."/>
            <person name="Watson M."/>
            <person name="Adriaenssens E.M."/>
            <person name="Foster-Nyarko E."/>
            <person name="Jarju S."/>
            <person name="Secka A."/>
            <person name="Antonio M."/>
            <person name="Oren A."/>
            <person name="Chaudhuri R.R."/>
            <person name="La Ragione R."/>
            <person name="Hildebrand F."/>
            <person name="Pallen M.J."/>
        </authorList>
    </citation>
    <scope>NUCLEOTIDE SEQUENCE</scope>
    <source>
        <strain evidence="2">11167</strain>
    </source>
</reference>
<evidence type="ECO:0000256" key="1">
    <source>
        <dbReference type="SAM" id="Phobius"/>
    </source>
</evidence>
<evidence type="ECO:0000313" key="3">
    <source>
        <dbReference type="Proteomes" id="UP000823633"/>
    </source>
</evidence>
<dbReference type="Proteomes" id="UP000823633">
    <property type="component" value="Unassembled WGS sequence"/>
</dbReference>